<feature type="region of interest" description="Disordered" evidence="1">
    <location>
        <begin position="33"/>
        <end position="102"/>
    </location>
</feature>
<dbReference type="AlphaFoldDB" id="D7FS79"/>
<dbReference type="Proteomes" id="UP000002630">
    <property type="component" value="Unassembled WGS sequence"/>
</dbReference>
<dbReference type="OrthoDB" id="10454611at2759"/>
<evidence type="ECO:0000313" key="2">
    <source>
        <dbReference type="EMBL" id="CBJ31020.1"/>
    </source>
</evidence>
<feature type="compositionally biased region" description="Low complexity" evidence="1">
    <location>
        <begin position="33"/>
        <end position="45"/>
    </location>
</feature>
<keyword evidence="3" id="KW-1185">Reference proteome</keyword>
<feature type="compositionally biased region" description="Basic residues" evidence="1">
    <location>
        <begin position="46"/>
        <end position="58"/>
    </location>
</feature>
<sequence length="238" mass="25125">MELFDTNDVVAAAREQAAARDSNKTAAATAAAADGAAEASPAAAMARRHSLGRGRSKRYSTDSLRPSSGAWDHRNGLPAHKKAASFSGGVPRAGRGSGGSVGGAERHGYLSFSEVQEHGLRVRKYHRHGKGWAHRIVKYDPTLPGLRWKSSKWWDSGGGQIPLRDVLDVERRGKVVWVKCLHLGTIGFEASLETDAVVFYLAMDSLLDTRCGVSNNSSVGGTGGHGASGPRLSGIPAA</sequence>
<evidence type="ECO:0000256" key="1">
    <source>
        <dbReference type="SAM" id="MobiDB-lite"/>
    </source>
</evidence>
<evidence type="ECO:0000313" key="3">
    <source>
        <dbReference type="Proteomes" id="UP000002630"/>
    </source>
</evidence>
<dbReference type="InParanoid" id="D7FS79"/>
<dbReference type="EMBL" id="FN649760">
    <property type="protein sequence ID" value="CBJ31020.1"/>
    <property type="molecule type" value="Genomic_DNA"/>
</dbReference>
<protein>
    <submittedName>
        <fullName evidence="2">Uncharacterized protein</fullName>
    </submittedName>
</protein>
<name>D7FS79_ECTSI</name>
<gene>
    <name evidence="2" type="ORF">Esi_0228_0044</name>
</gene>
<feature type="region of interest" description="Disordered" evidence="1">
    <location>
        <begin position="217"/>
        <end position="238"/>
    </location>
</feature>
<proteinExistence type="predicted"/>
<accession>D7FS79</accession>
<organism evidence="2 3">
    <name type="scientific">Ectocarpus siliculosus</name>
    <name type="common">Brown alga</name>
    <name type="synonym">Conferva siliculosa</name>
    <dbReference type="NCBI Taxonomy" id="2880"/>
    <lineage>
        <taxon>Eukaryota</taxon>
        <taxon>Sar</taxon>
        <taxon>Stramenopiles</taxon>
        <taxon>Ochrophyta</taxon>
        <taxon>PX clade</taxon>
        <taxon>Phaeophyceae</taxon>
        <taxon>Ectocarpales</taxon>
        <taxon>Ectocarpaceae</taxon>
        <taxon>Ectocarpus</taxon>
    </lineage>
</organism>
<reference evidence="2 3" key="1">
    <citation type="journal article" date="2010" name="Nature">
        <title>The Ectocarpus genome and the independent evolution of multicellularity in brown algae.</title>
        <authorList>
            <person name="Cock J.M."/>
            <person name="Sterck L."/>
            <person name="Rouze P."/>
            <person name="Scornet D."/>
            <person name="Allen A.E."/>
            <person name="Amoutzias G."/>
            <person name="Anthouard V."/>
            <person name="Artiguenave F."/>
            <person name="Aury J.M."/>
            <person name="Badger J.H."/>
            <person name="Beszteri B."/>
            <person name="Billiau K."/>
            <person name="Bonnet E."/>
            <person name="Bothwell J.H."/>
            <person name="Bowler C."/>
            <person name="Boyen C."/>
            <person name="Brownlee C."/>
            <person name="Carrano C.J."/>
            <person name="Charrier B."/>
            <person name="Cho G.Y."/>
            <person name="Coelho S.M."/>
            <person name="Collen J."/>
            <person name="Corre E."/>
            <person name="Da Silva C."/>
            <person name="Delage L."/>
            <person name="Delaroque N."/>
            <person name="Dittami S.M."/>
            <person name="Doulbeau S."/>
            <person name="Elias M."/>
            <person name="Farnham G."/>
            <person name="Gachon C.M."/>
            <person name="Gschloessl B."/>
            <person name="Heesch S."/>
            <person name="Jabbari K."/>
            <person name="Jubin C."/>
            <person name="Kawai H."/>
            <person name="Kimura K."/>
            <person name="Kloareg B."/>
            <person name="Kupper F.C."/>
            <person name="Lang D."/>
            <person name="Le Bail A."/>
            <person name="Leblanc C."/>
            <person name="Lerouge P."/>
            <person name="Lohr M."/>
            <person name="Lopez P.J."/>
            <person name="Martens C."/>
            <person name="Maumus F."/>
            <person name="Michel G."/>
            <person name="Miranda-Saavedra D."/>
            <person name="Morales J."/>
            <person name="Moreau H."/>
            <person name="Motomura T."/>
            <person name="Nagasato C."/>
            <person name="Napoli C.A."/>
            <person name="Nelson D.R."/>
            <person name="Nyvall-Collen P."/>
            <person name="Peters A.F."/>
            <person name="Pommier C."/>
            <person name="Potin P."/>
            <person name="Poulain J."/>
            <person name="Quesneville H."/>
            <person name="Read B."/>
            <person name="Rensing S.A."/>
            <person name="Ritter A."/>
            <person name="Rousvoal S."/>
            <person name="Samanta M."/>
            <person name="Samson G."/>
            <person name="Schroeder D.C."/>
            <person name="Segurens B."/>
            <person name="Strittmatter M."/>
            <person name="Tonon T."/>
            <person name="Tregear J.W."/>
            <person name="Valentin K."/>
            <person name="von Dassow P."/>
            <person name="Yamagishi T."/>
            <person name="Van de Peer Y."/>
            <person name="Wincker P."/>
        </authorList>
    </citation>
    <scope>NUCLEOTIDE SEQUENCE [LARGE SCALE GENOMIC DNA]</scope>
    <source>
        <strain evidence="3">Ec32 / CCAP1310/4</strain>
    </source>
</reference>